<dbReference type="EMBL" id="CP134536">
    <property type="protein sequence ID" value="WNH11948.1"/>
    <property type="molecule type" value="Genomic_DNA"/>
</dbReference>
<evidence type="ECO:0008006" key="5">
    <source>
        <dbReference type="Google" id="ProtNLM"/>
    </source>
</evidence>
<proteinExistence type="predicted"/>
<name>A0ABY9Y232_9FLAO</name>
<dbReference type="Gene3D" id="2.60.40.1220">
    <property type="match status" value="1"/>
</dbReference>
<feature type="signal peptide" evidence="2">
    <location>
        <begin position="1"/>
        <end position="22"/>
    </location>
</feature>
<dbReference type="InterPro" id="IPR014755">
    <property type="entry name" value="Cu-Rt/internalin_Ig-like"/>
</dbReference>
<dbReference type="SUPFAM" id="SSF49299">
    <property type="entry name" value="PKD domain"/>
    <property type="match status" value="1"/>
</dbReference>
<dbReference type="Gene3D" id="2.60.40.10">
    <property type="entry name" value="Immunoglobulins"/>
    <property type="match status" value="1"/>
</dbReference>
<evidence type="ECO:0000313" key="4">
    <source>
        <dbReference type="Proteomes" id="UP001303407"/>
    </source>
</evidence>
<evidence type="ECO:0000313" key="3">
    <source>
        <dbReference type="EMBL" id="WNH11948.1"/>
    </source>
</evidence>
<protein>
    <recommendedName>
        <fullName evidence="5">PKD domain-containing protein</fullName>
    </recommendedName>
</protein>
<feature type="chain" id="PRO_5045387829" description="PKD domain-containing protein" evidence="2">
    <location>
        <begin position="23"/>
        <end position="527"/>
    </location>
</feature>
<dbReference type="Proteomes" id="UP001303407">
    <property type="component" value="Chromosome"/>
</dbReference>
<dbReference type="InterPro" id="IPR035986">
    <property type="entry name" value="PKD_dom_sf"/>
</dbReference>
<organism evidence="3 4">
    <name type="scientific">Thalassobellus suaedae</name>
    <dbReference type="NCBI Taxonomy" id="3074124"/>
    <lineage>
        <taxon>Bacteria</taxon>
        <taxon>Pseudomonadati</taxon>
        <taxon>Bacteroidota</taxon>
        <taxon>Flavobacteriia</taxon>
        <taxon>Flavobacteriales</taxon>
        <taxon>Flavobacteriaceae</taxon>
        <taxon>Thalassobellus</taxon>
    </lineage>
</organism>
<reference evidence="3 4" key="1">
    <citation type="submission" date="2023-09" db="EMBL/GenBank/DDBJ databases">
        <title>Thalassobella suaedae gen. nov., sp. nov., a marine bacterium of the family Flavobacteriaceae isolated from a halophyte Suaeda japonica.</title>
        <authorList>
            <person name="Lee S.Y."/>
            <person name="Hwang C.Y."/>
        </authorList>
    </citation>
    <scope>NUCLEOTIDE SEQUENCE [LARGE SCALE GENOMIC DNA]</scope>
    <source>
        <strain evidence="3 4">HL-DH10</strain>
    </source>
</reference>
<sequence>MKTKFKLLISILVIAFGLQSCSDIYDNLDLIEANSRVIATSQMNFDNTVRVGGSITFGDISSGVVSRLWTFPEGAADIENADNDITATTENVKAFFNVPGTYDVTLHQVFKGEAYDLDSPNPIGKELDTTIVVTVLPKIKTVLKGYALNADGSEGAALNLTSGAKNEITAGRMARYIIESVEGAPANIAWTTGATTANLSDDKRTIDVVYKKTGNYGLELFANTARPAGEERTIFTDLITVIPSTDPVTLDRVFEKDGQTIGLEFSREMDPATINKNDFSVSIQTAGGAVLVPDPSAVTVDAAEGNIVLVSLGEPYYNNDTVKISYTPGVLSTLDGVNATAFTDAVLTDIIKTNILANSAYDYSFETSADATWQNLGWAGFTDYTRQISTNKAKDGAKSLYVEMAAGGGMIMGHRDSGGNFIRFTTKANTLYEIGAWVYVTDLGNATGANPPDLRFYWNPGTDWGIGSAADFTANFPTNTWVYVSFRTSKFAAGDTSFMIRGFNAPNTAPLKFYMDDITVAELNLRP</sequence>
<dbReference type="Gene3D" id="2.60.120.260">
    <property type="entry name" value="Galactose-binding domain-like"/>
    <property type="match status" value="1"/>
</dbReference>
<keyword evidence="4" id="KW-1185">Reference proteome</keyword>
<dbReference type="RefSeq" id="WP_415861928.1">
    <property type="nucleotide sequence ID" value="NZ_CP134536.1"/>
</dbReference>
<evidence type="ECO:0000256" key="1">
    <source>
        <dbReference type="ARBA" id="ARBA00022729"/>
    </source>
</evidence>
<keyword evidence="1 2" id="KW-0732">Signal</keyword>
<accession>A0ABY9Y232</accession>
<dbReference type="InterPro" id="IPR013783">
    <property type="entry name" value="Ig-like_fold"/>
</dbReference>
<gene>
    <name evidence="3" type="ORF">RHP49_13720</name>
</gene>
<evidence type="ECO:0000256" key="2">
    <source>
        <dbReference type="SAM" id="SignalP"/>
    </source>
</evidence>
<dbReference type="PROSITE" id="PS51257">
    <property type="entry name" value="PROKAR_LIPOPROTEIN"/>
    <property type="match status" value="1"/>
</dbReference>